<sequence length="768" mass="85219">MKSIKENKKEPKMIKNRMEIRKLQVLASTLTIVVLLFTLHFSMFTGSAKAAFEELITTGARAQGMGEAFCGVSGDVSGMLINPACIGTLDKMSASFTGSFPFLGQLENESLLMNSYGVFSTPIMKGHTVGGGVNYFSASKYNELAVFGTYAYQLFDNLTIAGTLKYLSWKSAESQFYTAGSLDMEDDLGWGGISVDAGAFYKPAKDVGFGFALTDINQPNIVTVNAVHQAGTCTDLLPIGIRAGMSFSVYDFLVAFDYDYHYNSYYIKTSSNICLGIERDLKEFTGLPITVRGGATFLDLTEGMNWSVGASFGENRDKSEIAKLIEDDIDAQKSKLRKLEDEQEKLQGQADEMAEQLKSAPAEEKPPVNLKAESSQIKSKITALSKSIAALEKKEADAKKQEEARIAKEASLHEKTQSEIQTKKDELEKLNAEKEQISQQLEAADKKAKPALASKLAQAKSKTLSLSRSITSLKKKEQDAKKLEEARIKKEEDLHQSASNTLQAKRAELEKLEAEKEQIEPTLKAKETRKSLKSTMAKISQLKPRISSLSQSIVSSEKALERSRNEEPFRYRIDYAMNILMIDAPLLTHRFSFGADFDTFDVLAKKAEEEKARKAEEARLKKEEEERQKAELEAKRQALAEEKKQKEEAEAQRLLEEKAKKEQEEKQKAQEAGNLILEAEKLVKQAELQTSTQEAEKLKAEAAKKKQEAALATADAEKARTEAAALADREQQEKLAAEAKSAELKTKFESLAKERPKDVVIRDSARGV</sequence>
<proteinExistence type="predicted"/>
<dbReference type="AlphaFoldDB" id="A0A2M7S8H2"/>
<dbReference type="Proteomes" id="UP000229307">
    <property type="component" value="Unassembled WGS sequence"/>
</dbReference>
<feature type="compositionally biased region" description="Basic and acidic residues" evidence="1">
    <location>
        <begin position="474"/>
        <end position="495"/>
    </location>
</feature>
<accession>A0A2M7S8H2</accession>
<organism evidence="2 3">
    <name type="scientific">Candidatus Desantisbacteria bacterium CG_4_10_14_0_8_um_filter_48_22</name>
    <dbReference type="NCBI Taxonomy" id="1974543"/>
    <lineage>
        <taxon>Bacteria</taxon>
        <taxon>Candidatus Desantisiibacteriota</taxon>
    </lineage>
</organism>
<feature type="region of interest" description="Disordered" evidence="1">
    <location>
        <begin position="456"/>
        <end position="501"/>
    </location>
</feature>
<evidence type="ECO:0000256" key="1">
    <source>
        <dbReference type="SAM" id="MobiDB-lite"/>
    </source>
</evidence>
<dbReference type="SUPFAM" id="SSF56935">
    <property type="entry name" value="Porins"/>
    <property type="match status" value="1"/>
</dbReference>
<dbReference type="Gene3D" id="2.40.160.60">
    <property type="entry name" value="Outer membrane protein transport protein (OMPP1/FadL/TodX)"/>
    <property type="match status" value="1"/>
</dbReference>
<dbReference type="PANTHER" id="PTHR34491:SF74">
    <property type="entry name" value="DUF4456 DOMAIN-CONTAINING PROTEIN"/>
    <property type="match status" value="1"/>
</dbReference>
<comment type="caution">
    <text evidence="2">The sequence shown here is derived from an EMBL/GenBank/DDBJ whole genome shotgun (WGS) entry which is preliminary data.</text>
</comment>
<evidence type="ECO:0008006" key="4">
    <source>
        <dbReference type="Google" id="ProtNLM"/>
    </source>
</evidence>
<feature type="compositionally biased region" description="Basic and acidic residues" evidence="1">
    <location>
        <begin position="611"/>
        <end position="669"/>
    </location>
</feature>
<evidence type="ECO:0000313" key="2">
    <source>
        <dbReference type="EMBL" id="PIZ15623.1"/>
    </source>
</evidence>
<gene>
    <name evidence="2" type="ORF">COY52_09265</name>
</gene>
<feature type="non-terminal residue" evidence="2">
    <location>
        <position position="768"/>
    </location>
</feature>
<dbReference type="EMBL" id="PFMR01000250">
    <property type="protein sequence ID" value="PIZ15623.1"/>
    <property type="molecule type" value="Genomic_DNA"/>
</dbReference>
<protein>
    <recommendedName>
        <fullName evidence="4">PorV/PorQ family protein</fullName>
    </recommendedName>
</protein>
<reference evidence="3" key="1">
    <citation type="submission" date="2017-09" db="EMBL/GenBank/DDBJ databases">
        <title>Depth-based differentiation of microbial function through sediment-hosted aquifers and enrichment of novel symbionts in the deep terrestrial subsurface.</title>
        <authorList>
            <person name="Probst A.J."/>
            <person name="Ladd B."/>
            <person name="Jarett J.K."/>
            <person name="Geller-Mcgrath D.E."/>
            <person name="Sieber C.M.K."/>
            <person name="Emerson J.B."/>
            <person name="Anantharaman K."/>
            <person name="Thomas B.C."/>
            <person name="Malmstrom R."/>
            <person name="Stieglmeier M."/>
            <person name="Klingl A."/>
            <person name="Woyke T."/>
            <person name="Ryan C.M."/>
            <person name="Banfield J.F."/>
        </authorList>
    </citation>
    <scope>NUCLEOTIDE SEQUENCE [LARGE SCALE GENOMIC DNA]</scope>
</reference>
<feature type="compositionally biased region" description="Low complexity" evidence="1">
    <location>
        <begin position="456"/>
        <end position="467"/>
    </location>
</feature>
<feature type="region of interest" description="Disordered" evidence="1">
    <location>
        <begin position="349"/>
        <end position="376"/>
    </location>
</feature>
<feature type="region of interest" description="Disordered" evidence="1">
    <location>
        <begin position="402"/>
        <end position="427"/>
    </location>
</feature>
<feature type="region of interest" description="Disordered" evidence="1">
    <location>
        <begin position="611"/>
        <end position="671"/>
    </location>
</feature>
<name>A0A2M7S8H2_9BACT</name>
<dbReference type="PANTHER" id="PTHR34491">
    <property type="entry name" value="A-TYPE INCLUSION PROTEIN, PUTATIVE-RELATED"/>
    <property type="match status" value="1"/>
</dbReference>
<evidence type="ECO:0000313" key="3">
    <source>
        <dbReference type="Proteomes" id="UP000229307"/>
    </source>
</evidence>